<dbReference type="InterPro" id="IPR036396">
    <property type="entry name" value="Cyt_P450_sf"/>
</dbReference>
<reference evidence="10 11" key="1">
    <citation type="submission" date="2020-08" db="EMBL/GenBank/DDBJ databases">
        <title>Plant Genome Project.</title>
        <authorList>
            <person name="Zhang R.-G."/>
        </authorList>
    </citation>
    <scope>NUCLEOTIDE SEQUENCE [LARGE SCALE GENOMIC DNA]</scope>
    <source>
        <tissue evidence="10">Rhizome</tissue>
    </source>
</reference>
<dbReference type="AlphaFoldDB" id="A0A8J5C4T6"/>
<dbReference type="InterPro" id="IPR001128">
    <property type="entry name" value="Cyt_P450"/>
</dbReference>
<evidence type="ECO:0000256" key="5">
    <source>
        <dbReference type="ARBA" id="ARBA00022723"/>
    </source>
</evidence>
<evidence type="ECO:0000256" key="3">
    <source>
        <dbReference type="ARBA" id="ARBA00022617"/>
    </source>
</evidence>
<keyword evidence="8" id="KW-0408">Iron</keyword>
<sequence>MLLVNAWAIHRDVGLWDEPKKFKPERFMAGEVAEGYKFMPFGMGRRRLGVGLAIRMVALMLATFVQCFEWEKVSPEEVDMTKGPGLSMAKATPLEALYKPCQSMMPLLSQL</sequence>
<evidence type="ECO:0000256" key="2">
    <source>
        <dbReference type="ARBA" id="ARBA00010617"/>
    </source>
</evidence>
<comment type="subcellular location">
    <subcellularLocation>
        <location evidence="1">Membrane</location>
        <topology evidence="1">Single-pass membrane protein</topology>
    </subcellularLocation>
</comment>
<comment type="similarity">
    <text evidence="2">Belongs to the cytochrome P450 family.</text>
</comment>
<dbReference type="PANTHER" id="PTHR47947">
    <property type="entry name" value="CYTOCHROME P450 82C3-RELATED"/>
    <property type="match status" value="1"/>
</dbReference>
<dbReference type="GO" id="GO:0016020">
    <property type="term" value="C:membrane"/>
    <property type="evidence" value="ECO:0007669"/>
    <property type="project" value="UniProtKB-SubCell"/>
</dbReference>
<evidence type="ECO:0000256" key="9">
    <source>
        <dbReference type="ARBA" id="ARBA00023136"/>
    </source>
</evidence>
<keyword evidence="3" id="KW-0349">Heme</keyword>
<proteinExistence type="inferred from homology"/>
<evidence type="ECO:0000256" key="6">
    <source>
        <dbReference type="ARBA" id="ARBA00022989"/>
    </source>
</evidence>
<dbReference type="PANTHER" id="PTHR47947:SF62">
    <property type="entry name" value="CYTOCHROME P450, FAMILY 81, SUBFAMILY D, POLYPEPTIDE 5"/>
    <property type="match status" value="1"/>
</dbReference>
<keyword evidence="9" id="KW-0472">Membrane</keyword>
<protein>
    <recommendedName>
        <fullName evidence="12">Cytochrome P450</fullName>
    </recommendedName>
</protein>
<evidence type="ECO:0000256" key="8">
    <source>
        <dbReference type="ARBA" id="ARBA00023004"/>
    </source>
</evidence>
<comment type="caution">
    <text evidence="10">The sequence shown here is derived from an EMBL/GenBank/DDBJ whole genome shotgun (WGS) entry which is preliminary data.</text>
</comment>
<dbReference type="GO" id="GO:0005506">
    <property type="term" value="F:iron ion binding"/>
    <property type="evidence" value="ECO:0007669"/>
    <property type="project" value="InterPro"/>
</dbReference>
<gene>
    <name evidence="10" type="ORF">ZIOFF_072200</name>
</gene>
<dbReference type="EMBL" id="JACMSC010000021">
    <property type="protein sequence ID" value="KAG6471103.1"/>
    <property type="molecule type" value="Genomic_DNA"/>
</dbReference>
<evidence type="ECO:0000256" key="1">
    <source>
        <dbReference type="ARBA" id="ARBA00004167"/>
    </source>
</evidence>
<evidence type="ECO:0008006" key="12">
    <source>
        <dbReference type="Google" id="ProtNLM"/>
    </source>
</evidence>
<dbReference type="Proteomes" id="UP000734854">
    <property type="component" value="Unassembled WGS sequence"/>
</dbReference>
<dbReference type="Gene3D" id="1.10.630.10">
    <property type="entry name" value="Cytochrome P450"/>
    <property type="match status" value="1"/>
</dbReference>
<evidence type="ECO:0000256" key="4">
    <source>
        <dbReference type="ARBA" id="ARBA00022692"/>
    </source>
</evidence>
<dbReference type="GO" id="GO:0004497">
    <property type="term" value="F:monooxygenase activity"/>
    <property type="evidence" value="ECO:0007669"/>
    <property type="project" value="InterPro"/>
</dbReference>
<evidence type="ECO:0000313" key="11">
    <source>
        <dbReference type="Proteomes" id="UP000734854"/>
    </source>
</evidence>
<evidence type="ECO:0000256" key="7">
    <source>
        <dbReference type="ARBA" id="ARBA00023002"/>
    </source>
</evidence>
<organism evidence="10 11">
    <name type="scientific">Zingiber officinale</name>
    <name type="common">Ginger</name>
    <name type="synonym">Amomum zingiber</name>
    <dbReference type="NCBI Taxonomy" id="94328"/>
    <lineage>
        <taxon>Eukaryota</taxon>
        <taxon>Viridiplantae</taxon>
        <taxon>Streptophyta</taxon>
        <taxon>Embryophyta</taxon>
        <taxon>Tracheophyta</taxon>
        <taxon>Spermatophyta</taxon>
        <taxon>Magnoliopsida</taxon>
        <taxon>Liliopsida</taxon>
        <taxon>Zingiberales</taxon>
        <taxon>Zingiberaceae</taxon>
        <taxon>Zingiber</taxon>
    </lineage>
</organism>
<dbReference type="SUPFAM" id="SSF48264">
    <property type="entry name" value="Cytochrome P450"/>
    <property type="match status" value="1"/>
</dbReference>
<keyword evidence="11" id="KW-1185">Reference proteome</keyword>
<dbReference type="InterPro" id="IPR002401">
    <property type="entry name" value="Cyt_P450_E_grp-I"/>
</dbReference>
<dbReference type="GO" id="GO:0020037">
    <property type="term" value="F:heme binding"/>
    <property type="evidence" value="ECO:0007669"/>
    <property type="project" value="InterPro"/>
</dbReference>
<evidence type="ECO:0000313" key="10">
    <source>
        <dbReference type="EMBL" id="KAG6471103.1"/>
    </source>
</evidence>
<accession>A0A8J5C4T6</accession>
<keyword evidence="5" id="KW-0479">Metal-binding</keyword>
<keyword evidence="4" id="KW-0812">Transmembrane</keyword>
<name>A0A8J5C4T6_ZINOF</name>
<keyword evidence="7" id="KW-0560">Oxidoreductase</keyword>
<dbReference type="PRINTS" id="PR00463">
    <property type="entry name" value="EP450I"/>
</dbReference>
<dbReference type="GO" id="GO:0016705">
    <property type="term" value="F:oxidoreductase activity, acting on paired donors, with incorporation or reduction of molecular oxygen"/>
    <property type="evidence" value="ECO:0007669"/>
    <property type="project" value="InterPro"/>
</dbReference>
<dbReference type="Pfam" id="PF00067">
    <property type="entry name" value="p450"/>
    <property type="match status" value="1"/>
</dbReference>
<keyword evidence="6" id="KW-1133">Transmembrane helix</keyword>
<dbReference type="InterPro" id="IPR050651">
    <property type="entry name" value="Plant_Cytochrome_P450_Monoox"/>
</dbReference>